<dbReference type="Pfam" id="PF10318">
    <property type="entry name" value="7TM_GPCR_Srh"/>
    <property type="match status" value="1"/>
</dbReference>
<keyword evidence="1" id="KW-1133">Transmembrane helix</keyword>
<comment type="caution">
    <text evidence="2">The sequence shown here is derived from an EMBL/GenBank/DDBJ whole genome shotgun (WGS) entry which is preliminary data.</text>
</comment>
<name>A0A2G5TDG9_9PELO</name>
<organism evidence="2 3">
    <name type="scientific">Caenorhabditis nigoni</name>
    <dbReference type="NCBI Taxonomy" id="1611254"/>
    <lineage>
        <taxon>Eukaryota</taxon>
        <taxon>Metazoa</taxon>
        <taxon>Ecdysozoa</taxon>
        <taxon>Nematoda</taxon>
        <taxon>Chromadorea</taxon>
        <taxon>Rhabditida</taxon>
        <taxon>Rhabditina</taxon>
        <taxon>Rhabditomorpha</taxon>
        <taxon>Rhabditoidea</taxon>
        <taxon>Rhabditidae</taxon>
        <taxon>Peloderinae</taxon>
        <taxon>Caenorhabditis</taxon>
    </lineage>
</organism>
<evidence type="ECO:0008006" key="4">
    <source>
        <dbReference type="Google" id="ProtNLM"/>
    </source>
</evidence>
<dbReference type="AlphaFoldDB" id="A0A2G5TDG9"/>
<evidence type="ECO:0000313" key="3">
    <source>
        <dbReference type="Proteomes" id="UP000230233"/>
    </source>
</evidence>
<proteinExistence type="predicted"/>
<evidence type="ECO:0000313" key="2">
    <source>
        <dbReference type="EMBL" id="PIC25121.1"/>
    </source>
</evidence>
<feature type="transmembrane region" description="Helical" evidence="1">
    <location>
        <begin position="62"/>
        <end position="88"/>
    </location>
</feature>
<keyword evidence="1" id="KW-0472">Membrane</keyword>
<dbReference type="InterPro" id="IPR019422">
    <property type="entry name" value="7TM_GPCR_serpentine_rcpt_Srh"/>
</dbReference>
<protein>
    <recommendedName>
        <fullName evidence="4">Serpentine Receptor, class H</fullName>
    </recommendedName>
</protein>
<feature type="transmembrane region" description="Helical" evidence="1">
    <location>
        <begin position="30"/>
        <end position="50"/>
    </location>
</feature>
<feature type="transmembrane region" description="Helical" evidence="1">
    <location>
        <begin position="108"/>
        <end position="128"/>
    </location>
</feature>
<feature type="transmembrane region" description="Helical" evidence="1">
    <location>
        <begin position="252"/>
        <end position="272"/>
    </location>
</feature>
<dbReference type="Proteomes" id="UP000230233">
    <property type="component" value="Chromosome V"/>
</dbReference>
<keyword evidence="3" id="KW-1185">Reference proteome</keyword>
<dbReference type="OrthoDB" id="5836178at2759"/>
<dbReference type="EMBL" id="PDUG01000005">
    <property type="protein sequence ID" value="PIC25121.1"/>
    <property type="molecule type" value="Genomic_DNA"/>
</dbReference>
<sequence length="350" mass="39760">MSSGYWPDYVECSCRENYTYFDSGDFLQTAYHLTALFTIPLSIFTFYTIIRVTPKKMKNMKIPLLIAHIWGTNLDLCFTVYGAPYVFFPGAAGLSLGIFRALGFASKWVAYIGQASIVAVSINFIMLLENRHSQIPLSNFKITNHKVRTAFLTINYVLAFLYILPFYLDDDNQLEIRKFVLERIPCPTIEFFNKQTVVLLKGGEFLPFLSMVVGLIIVLSQTLFFSIHTVYHLNFVKGANVSEATKAMQRKFLNYVVMQMSIPWCALAGPIFYSLYADRHDYYNQALNNFSMLFMALHGLLSNSCTLFIIKPYREFVKNLVTGNSEFNSREMGATTNAAPVSVRLASTPG</sequence>
<accession>A0A2G5TDG9</accession>
<feature type="transmembrane region" description="Helical" evidence="1">
    <location>
        <begin position="208"/>
        <end position="231"/>
    </location>
</feature>
<gene>
    <name evidence="2" type="primary">Cnig_chr_V.g18176</name>
    <name evidence="2" type="ORF">B9Z55_018176</name>
</gene>
<dbReference type="PANTHER" id="PTHR22941">
    <property type="entry name" value="SERPENTINE RECEPTOR"/>
    <property type="match status" value="1"/>
</dbReference>
<evidence type="ECO:0000256" key="1">
    <source>
        <dbReference type="SAM" id="Phobius"/>
    </source>
</evidence>
<feature type="transmembrane region" description="Helical" evidence="1">
    <location>
        <begin position="149"/>
        <end position="168"/>
    </location>
</feature>
<dbReference type="InterPro" id="IPR053220">
    <property type="entry name" value="Nematode_rcpt-like_serp_H"/>
</dbReference>
<keyword evidence="1" id="KW-0812">Transmembrane</keyword>
<feature type="transmembrane region" description="Helical" evidence="1">
    <location>
        <begin position="292"/>
        <end position="310"/>
    </location>
</feature>
<reference evidence="3" key="1">
    <citation type="submission" date="2017-10" db="EMBL/GenBank/DDBJ databases">
        <title>Rapid genome shrinkage in a self-fertile nematode reveals novel sperm competition proteins.</title>
        <authorList>
            <person name="Yin D."/>
            <person name="Schwarz E.M."/>
            <person name="Thomas C.G."/>
            <person name="Felde R.L."/>
            <person name="Korf I.F."/>
            <person name="Cutter A.D."/>
            <person name="Schartner C.M."/>
            <person name="Ralston E.J."/>
            <person name="Meyer B.J."/>
            <person name="Haag E.S."/>
        </authorList>
    </citation>
    <scope>NUCLEOTIDE SEQUENCE [LARGE SCALE GENOMIC DNA]</scope>
    <source>
        <strain evidence="3">JU1422</strain>
    </source>
</reference>
<dbReference type="PANTHER" id="PTHR22941:SF155">
    <property type="entry name" value="SERPENTINE RECEPTOR, CLASS H"/>
    <property type="match status" value="1"/>
</dbReference>